<feature type="region of interest" description="Disordered" evidence="3">
    <location>
        <begin position="1"/>
        <end position="24"/>
    </location>
</feature>
<dbReference type="PANTHER" id="PTHR19307">
    <property type="entry name" value="TUMOR PROTEIN D52"/>
    <property type="match status" value="1"/>
</dbReference>
<evidence type="ECO:0008006" key="6">
    <source>
        <dbReference type="Google" id="ProtNLM"/>
    </source>
</evidence>
<feature type="region of interest" description="Disordered" evidence="3">
    <location>
        <begin position="92"/>
        <end position="126"/>
    </location>
</feature>
<evidence type="ECO:0000313" key="5">
    <source>
        <dbReference type="Proteomes" id="UP001186944"/>
    </source>
</evidence>
<reference evidence="4" key="1">
    <citation type="submission" date="2019-08" db="EMBL/GenBank/DDBJ databases">
        <title>The improved chromosome-level genome for the pearl oyster Pinctada fucata martensii using PacBio sequencing and Hi-C.</title>
        <authorList>
            <person name="Zheng Z."/>
        </authorList>
    </citation>
    <scope>NUCLEOTIDE SEQUENCE</scope>
    <source>
        <strain evidence="4">ZZ-2019</strain>
        <tissue evidence="4">Adductor muscle</tissue>
    </source>
</reference>
<protein>
    <recommendedName>
        <fullName evidence="6">Tumor protein D52</fullName>
    </recommendedName>
</protein>
<feature type="compositionally biased region" description="Basic and acidic residues" evidence="3">
    <location>
        <begin position="257"/>
        <end position="267"/>
    </location>
</feature>
<comment type="similarity">
    <text evidence="1">Belongs to the TPD52 family.</text>
</comment>
<dbReference type="EMBL" id="VSWD01000011">
    <property type="protein sequence ID" value="KAK3087656.1"/>
    <property type="molecule type" value="Genomic_DNA"/>
</dbReference>
<dbReference type="InterPro" id="IPR007327">
    <property type="entry name" value="TPD52"/>
</dbReference>
<evidence type="ECO:0000256" key="3">
    <source>
        <dbReference type="SAM" id="MobiDB-lite"/>
    </source>
</evidence>
<gene>
    <name evidence="4" type="ORF">FSP39_008818</name>
</gene>
<feature type="region of interest" description="Disordered" evidence="3">
    <location>
        <begin position="245"/>
        <end position="283"/>
    </location>
</feature>
<dbReference type="Pfam" id="PF04201">
    <property type="entry name" value="TPD52"/>
    <property type="match status" value="1"/>
</dbReference>
<evidence type="ECO:0000256" key="2">
    <source>
        <dbReference type="ARBA" id="ARBA00023054"/>
    </source>
</evidence>
<keyword evidence="5" id="KW-1185">Reference proteome</keyword>
<dbReference type="Proteomes" id="UP001186944">
    <property type="component" value="Unassembled WGS sequence"/>
</dbReference>
<keyword evidence="2" id="KW-0175">Coiled coil</keyword>
<accession>A0AA89BQT0</accession>
<dbReference type="PANTHER" id="PTHR19307:SF14">
    <property type="entry name" value="TUMOR PROTEIN D52"/>
    <property type="match status" value="1"/>
</dbReference>
<name>A0AA89BQT0_PINIB</name>
<dbReference type="GO" id="GO:0005737">
    <property type="term" value="C:cytoplasm"/>
    <property type="evidence" value="ECO:0007669"/>
    <property type="project" value="TreeGrafter"/>
</dbReference>
<proteinExistence type="inferred from homology"/>
<organism evidence="4 5">
    <name type="scientific">Pinctada imbricata</name>
    <name type="common">Atlantic pearl-oyster</name>
    <name type="synonym">Pinctada martensii</name>
    <dbReference type="NCBI Taxonomy" id="66713"/>
    <lineage>
        <taxon>Eukaryota</taxon>
        <taxon>Metazoa</taxon>
        <taxon>Spiralia</taxon>
        <taxon>Lophotrochozoa</taxon>
        <taxon>Mollusca</taxon>
        <taxon>Bivalvia</taxon>
        <taxon>Autobranchia</taxon>
        <taxon>Pteriomorphia</taxon>
        <taxon>Pterioida</taxon>
        <taxon>Pterioidea</taxon>
        <taxon>Pteriidae</taxon>
        <taxon>Pinctada</taxon>
    </lineage>
</organism>
<evidence type="ECO:0000256" key="1">
    <source>
        <dbReference type="ARBA" id="ARBA00005702"/>
    </source>
</evidence>
<evidence type="ECO:0000313" key="4">
    <source>
        <dbReference type="EMBL" id="KAK3087656.1"/>
    </source>
</evidence>
<comment type="caution">
    <text evidence="4">The sequence shown here is derived from an EMBL/GenBank/DDBJ whole genome shotgun (WGS) entry which is preliminary data.</text>
</comment>
<dbReference type="AlphaFoldDB" id="A0AA89BQT0"/>
<sequence length="283" mass="31526">MSAKKKPQNTRSKQKAPVQNEGENFDETEYKLKMSEHSNYLKFLKMTDEAVASDDEYPQNGDVEGFIEDDIIGDMLPSECDMHDESDLTEADENMYPDLNSPTFETVATEDGANDITKNMTEEEKQRQIEEWKDELARVESEIQTLRQVLGSKVRYASELKRKMGITPFQELKQDIQIGIKSIQSSGAYQKTSSAMKTASEKTNAVVSSAASAVGKKLGDIRSSDTFKSMEERVGGAYASVKAKVTGSKSESESFEEALKKETEEKQTVGNGTQNLPEEKVPL</sequence>
<feature type="compositionally biased region" description="Basic residues" evidence="3">
    <location>
        <begin position="1"/>
        <end position="14"/>
    </location>
</feature>